<dbReference type="RefSeq" id="WP_282315409.1">
    <property type="nucleotide sequence ID" value="NZ_JARBWL010000001.1"/>
</dbReference>
<evidence type="ECO:0000313" key="2">
    <source>
        <dbReference type="Proteomes" id="UP001159100"/>
    </source>
</evidence>
<accession>A0ABT6QJU9</accession>
<proteinExistence type="predicted"/>
<reference evidence="1 2" key="1">
    <citation type="submission" date="2023-02" db="EMBL/GenBank/DDBJ databases">
        <title>Pseudomonas chrutzelriedensis sp. nov., a potently antifungal strain isolated from moss.</title>
        <authorList>
            <person name="Schnyder A."/>
            <person name="Kalawong R."/>
            <person name="Eberl L."/>
            <person name="Agnoli K."/>
        </authorList>
    </citation>
    <scope>NUCLEOTIDE SEQUENCE [LARGE SCALE GENOMIC DNA]</scope>
    <source>
        <strain evidence="1 2">681</strain>
    </source>
</reference>
<comment type="caution">
    <text evidence="1">The sequence shown here is derived from an EMBL/GenBank/DDBJ whole genome shotgun (WGS) entry which is preliminary data.</text>
</comment>
<dbReference type="Gene3D" id="2.110.10.10">
    <property type="entry name" value="Hemopexin-like domain"/>
    <property type="match status" value="1"/>
</dbReference>
<sequence length="247" mass="28885">MPALKNFVAVDWRSGKDKIYFFFKDSNTYSKFMIDGNRVLDGYPAPITYGNWKDFHVHARHLRFGFTTTALPPGSPLDEDTLWLFYYDGYWPMVSSYSQDEDKVVRTARLEDSDWAELLPYFDHIVAGTWWQRSGKMAQFRFLMNNGHFLTLDWNLSINGPYSGPPDFNHGIPEITVDPINNKTWPGLEPYKDRIITAVQNDRSFAASYYYIFLTNNEYITYNIVQNKVEYGPYKVTDVTWPGLLRD</sequence>
<dbReference type="InterPro" id="IPR036375">
    <property type="entry name" value="Hemopexin-like_dom_sf"/>
</dbReference>
<name>A0ABT6QJU9_9PSED</name>
<keyword evidence="2" id="KW-1185">Reference proteome</keyword>
<protein>
    <submittedName>
        <fullName evidence="1">Uncharacterized protein</fullName>
    </submittedName>
</protein>
<organism evidence="1 2">
    <name type="scientific">Pseudomonas fungipugnans</name>
    <dbReference type="NCBI Taxonomy" id="3024217"/>
    <lineage>
        <taxon>Bacteria</taxon>
        <taxon>Pseudomonadati</taxon>
        <taxon>Pseudomonadota</taxon>
        <taxon>Gammaproteobacteria</taxon>
        <taxon>Pseudomonadales</taxon>
        <taxon>Pseudomonadaceae</taxon>
        <taxon>Pseudomonas</taxon>
    </lineage>
</organism>
<evidence type="ECO:0000313" key="1">
    <source>
        <dbReference type="EMBL" id="MDI2591155.1"/>
    </source>
</evidence>
<dbReference type="Proteomes" id="UP001159100">
    <property type="component" value="Unassembled WGS sequence"/>
</dbReference>
<dbReference type="EMBL" id="JARBWL010000001">
    <property type="protein sequence ID" value="MDI2591155.1"/>
    <property type="molecule type" value="Genomic_DNA"/>
</dbReference>
<gene>
    <name evidence="1" type="ORF">POF45_06890</name>
</gene>